<keyword evidence="3" id="KW-1185">Reference proteome</keyword>
<dbReference type="eggNOG" id="ENOG502QS6T">
    <property type="taxonomic scope" value="Eukaryota"/>
</dbReference>
<protein>
    <recommendedName>
        <fullName evidence="4">HAT C-terminal dimerisation domain-containing protein</fullName>
    </recommendedName>
</protein>
<proteinExistence type="predicted"/>
<dbReference type="GeneID" id="20213926"/>
<dbReference type="STRING" id="6412.T1FYM8"/>
<dbReference type="CTD" id="20213926"/>
<reference evidence="3" key="1">
    <citation type="submission" date="2012-12" db="EMBL/GenBank/DDBJ databases">
        <authorList>
            <person name="Hellsten U."/>
            <person name="Grimwood J."/>
            <person name="Chapman J.A."/>
            <person name="Shapiro H."/>
            <person name="Aerts A."/>
            <person name="Otillar R.P."/>
            <person name="Terry A.Y."/>
            <person name="Boore J.L."/>
            <person name="Simakov O."/>
            <person name="Marletaz F."/>
            <person name="Cho S.-J."/>
            <person name="Edsinger-Gonzales E."/>
            <person name="Havlak P."/>
            <person name="Kuo D.-H."/>
            <person name="Larsson T."/>
            <person name="Lv J."/>
            <person name="Arendt D."/>
            <person name="Savage R."/>
            <person name="Osoegawa K."/>
            <person name="de Jong P."/>
            <person name="Lindberg D.R."/>
            <person name="Seaver E.C."/>
            <person name="Weisblat D.A."/>
            <person name="Putnam N.H."/>
            <person name="Grigoriev I.V."/>
            <person name="Rokhsar D.S."/>
        </authorList>
    </citation>
    <scope>NUCLEOTIDE SEQUENCE</scope>
</reference>
<dbReference type="RefSeq" id="XP_009022440.1">
    <property type="nucleotide sequence ID" value="XM_009024192.1"/>
</dbReference>
<evidence type="ECO:0000313" key="1">
    <source>
        <dbReference type="EMBL" id="ESN99372.1"/>
    </source>
</evidence>
<evidence type="ECO:0008006" key="4">
    <source>
        <dbReference type="Google" id="ProtNLM"/>
    </source>
</evidence>
<evidence type="ECO:0000313" key="3">
    <source>
        <dbReference type="Proteomes" id="UP000015101"/>
    </source>
</evidence>
<reference evidence="1 3" key="2">
    <citation type="journal article" date="2013" name="Nature">
        <title>Insights into bilaterian evolution from three spiralian genomes.</title>
        <authorList>
            <person name="Simakov O."/>
            <person name="Marletaz F."/>
            <person name="Cho S.J."/>
            <person name="Edsinger-Gonzales E."/>
            <person name="Havlak P."/>
            <person name="Hellsten U."/>
            <person name="Kuo D.H."/>
            <person name="Larsson T."/>
            <person name="Lv J."/>
            <person name="Arendt D."/>
            <person name="Savage R."/>
            <person name="Osoegawa K."/>
            <person name="de Jong P."/>
            <person name="Grimwood J."/>
            <person name="Chapman J.A."/>
            <person name="Shapiro H."/>
            <person name="Aerts A."/>
            <person name="Otillar R.P."/>
            <person name="Terry A.Y."/>
            <person name="Boore J.L."/>
            <person name="Grigoriev I.V."/>
            <person name="Lindberg D.R."/>
            <person name="Seaver E.C."/>
            <person name="Weisblat D.A."/>
            <person name="Putnam N.H."/>
            <person name="Rokhsar D.S."/>
        </authorList>
    </citation>
    <scope>NUCLEOTIDE SEQUENCE</scope>
</reference>
<dbReference type="InParanoid" id="T1FYM8"/>
<dbReference type="Proteomes" id="UP000015101">
    <property type="component" value="Unassembled WGS sequence"/>
</dbReference>
<dbReference type="AlphaFoldDB" id="T1FYM8"/>
<dbReference type="KEGG" id="hro:HELRODRAFT_66579"/>
<evidence type="ECO:0000313" key="2">
    <source>
        <dbReference type="EnsemblMetazoa" id="HelroP66579"/>
    </source>
</evidence>
<dbReference type="PANTHER" id="PTHR45913">
    <property type="entry name" value="EPM2A-INTERACTING PROTEIN 1"/>
    <property type="match status" value="1"/>
</dbReference>
<dbReference type="PANTHER" id="PTHR45913:SF21">
    <property type="entry name" value="DUF4371 DOMAIN-CONTAINING PROTEIN"/>
    <property type="match status" value="1"/>
</dbReference>
<dbReference type="OrthoDB" id="6623113at2759"/>
<organism evidence="2 3">
    <name type="scientific">Helobdella robusta</name>
    <name type="common">Californian leech</name>
    <dbReference type="NCBI Taxonomy" id="6412"/>
    <lineage>
        <taxon>Eukaryota</taxon>
        <taxon>Metazoa</taxon>
        <taxon>Spiralia</taxon>
        <taxon>Lophotrochozoa</taxon>
        <taxon>Annelida</taxon>
        <taxon>Clitellata</taxon>
        <taxon>Hirudinea</taxon>
        <taxon>Rhynchobdellida</taxon>
        <taxon>Glossiphoniidae</taxon>
        <taxon>Helobdella</taxon>
    </lineage>
</organism>
<gene>
    <name evidence="2" type="primary">20213926</name>
    <name evidence="1" type="ORF">HELRODRAFT_66579</name>
</gene>
<dbReference type="EMBL" id="AMQM01001225">
    <property type="status" value="NOT_ANNOTATED_CDS"/>
    <property type="molecule type" value="Genomic_DNA"/>
</dbReference>
<dbReference type="HOGENOM" id="CLU_021316_4_0_1"/>
<accession>T1FYM8</accession>
<dbReference type="EMBL" id="KB097143">
    <property type="protein sequence ID" value="ESN99372.1"/>
    <property type="molecule type" value="Genomic_DNA"/>
</dbReference>
<name>T1FYM8_HELRO</name>
<dbReference type="EnsemblMetazoa" id="HelroT66579">
    <property type="protein sequence ID" value="HelroP66579"/>
    <property type="gene ID" value="HelroG66579"/>
</dbReference>
<dbReference type="OMA" id="TRMADSH"/>
<reference evidence="2" key="3">
    <citation type="submission" date="2015-06" db="UniProtKB">
        <authorList>
            <consortium name="EnsemblMetazoa"/>
        </authorList>
    </citation>
    <scope>IDENTIFICATION</scope>
</reference>
<sequence length="231" mass="27128">FLDDNFWLNNLAFLIDMTKCMAELNVRPQGKYQLVYRLYEHIVTFIEKLKLVQKQMVQKKVTHCAILSTRPVDTVQHEKYNELLVKLIDDFQQRFQDFKKHNDFMKLLSNSLNVDPTDAADKYQMELIDLQNNCDLKRSFVEHDFLTFYKCYISSESYPNLTEDAKKFIALFGSTYCGKQLFSRMKNTKTKSRSLLKDGRLTASLRIATSNVGVGADIEYLYKRKQCQISH</sequence>